<gene>
    <name evidence="2" type="ORF">SAMN05443572_103432</name>
</gene>
<name>A0ABY1C9X6_MYXFU</name>
<evidence type="ECO:0000313" key="3">
    <source>
        <dbReference type="Proteomes" id="UP000183760"/>
    </source>
</evidence>
<reference evidence="2 3" key="1">
    <citation type="submission" date="2016-10" db="EMBL/GenBank/DDBJ databases">
        <authorList>
            <person name="Varghese N."/>
            <person name="Submissions S."/>
        </authorList>
    </citation>
    <scope>NUCLEOTIDE SEQUENCE [LARGE SCALE GENOMIC DNA]</scope>
    <source>
        <strain evidence="2 3">DSM 16525</strain>
    </source>
</reference>
<sequence length="45" mass="4650">MPGVFRLTPEDSEASANKTLSVPFPRVTGRGKASRGARGIPAGIP</sequence>
<comment type="caution">
    <text evidence="2">The sequence shown here is derived from an EMBL/GenBank/DDBJ whole genome shotgun (WGS) entry which is preliminary data.</text>
</comment>
<feature type="region of interest" description="Disordered" evidence="1">
    <location>
        <begin position="1"/>
        <end position="45"/>
    </location>
</feature>
<accession>A0ABY1C9X6</accession>
<keyword evidence="3" id="KW-1185">Reference proteome</keyword>
<proteinExistence type="predicted"/>
<evidence type="ECO:0000313" key="2">
    <source>
        <dbReference type="EMBL" id="SET83606.1"/>
    </source>
</evidence>
<dbReference type="EMBL" id="FOIB01000003">
    <property type="protein sequence ID" value="SET83606.1"/>
    <property type="molecule type" value="Genomic_DNA"/>
</dbReference>
<dbReference type="Proteomes" id="UP000183760">
    <property type="component" value="Unassembled WGS sequence"/>
</dbReference>
<organism evidence="2 3">
    <name type="scientific">Myxococcus fulvus</name>
    <dbReference type="NCBI Taxonomy" id="33"/>
    <lineage>
        <taxon>Bacteria</taxon>
        <taxon>Pseudomonadati</taxon>
        <taxon>Myxococcota</taxon>
        <taxon>Myxococcia</taxon>
        <taxon>Myxococcales</taxon>
        <taxon>Cystobacterineae</taxon>
        <taxon>Myxococcaceae</taxon>
        <taxon>Myxococcus</taxon>
    </lineage>
</organism>
<protein>
    <submittedName>
        <fullName evidence="2">Uncharacterized protein</fullName>
    </submittedName>
</protein>
<evidence type="ECO:0000256" key="1">
    <source>
        <dbReference type="SAM" id="MobiDB-lite"/>
    </source>
</evidence>